<dbReference type="InterPro" id="IPR019410">
    <property type="entry name" value="Methyltransf_16"/>
</dbReference>
<dbReference type="SUPFAM" id="SSF53335">
    <property type="entry name" value="S-adenosyl-L-methionine-dependent methyltransferases"/>
    <property type="match status" value="1"/>
</dbReference>
<dbReference type="PANTHER" id="PTHR14614:SF132">
    <property type="entry name" value="PROTEIN-LYSINE METHYLTRANSFERASE C42C1.13"/>
    <property type="match status" value="1"/>
</dbReference>
<proteinExistence type="predicted"/>
<keyword evidence="4" id="KW-1185">Reference proteome</keyword>
<dbReference type="Proteomes" id="UP000332933">
    <property type="component" value="Unassembled WGS sequence"/>
</dbReference>
<evidence type="ECO:0000256" key="1">
    <source>
        <dbReference type="SAM" id="MobiDB-lite"/>
    </source>
</evidence>
<name>A0A485K9H1_9STRA</name>
<dbReference type="AlphaFoldDB" id="A0A485K9H1"/>
<accession>A0A485K9H1</accession>
<dbReference type="EMBL" id="CAADRA010000065">
    <property type="protein sequence ID" value="VFT78199.1"/>
    <property type="molecule type" value="Genomic_DNA"/>
</dbReference>
<evidence type="ECO:0000313" key="4">
    <source>
        <dbReference type="Proteomes" id="UP000332933"/>
    </source>
</evidence>
<evidence type="ECO:0000313" key="3">
    <source>
        <dbReference type="EMBL" id="VFT78199.1"/>
    </source>
</evidence>
<protein>
    <submittedName>
        <fullName evidence="3">Aste57867_977 protein</fullName>
    </submittedName>
</protein>
<dbReference type="Gene3D" id="3.40.50.150">
    <property type="entry name" value="Vaccinia Virus protein VP39"/>
    <property type="match status" value="1"/>
</dbReference>
<dbReference type="InterPro" id="IPR029063">
    <property type="entry name" value="SAM-dependent_MTases_sf"/>
</dbReference>
<reference evidence="3 4" key="1">
    <citation type="submission" date="2019-03" db="EMBL/GenBank/DDBJ databases">
        <authorList>
            <person name="Gaulin E."/>
            <person name="Dumas B."/>
        </authorList>
    </citation>
    <scope>NUCLEOTIDE SEQUENCE [LARGE SCALE GENOMIC DNA]</scope>
    <source>
        <strain evidence="3">CBS 568.67</strain>
    </source>
</reference>
<feature type="compositionally biased region" description="Acidic residues" evidence="1">
    <location>
        <begin position="31"/>
        <end position="44"/>
    </location>
</feature>
<feature type="compositionally biased region" description="Low complexity" evidence="1">
    <location>
        <begin position="49"/>
        <end position="59"/>
    </location>
</feature>
<organism evidence="3 4">
    <name type="scientific">Aphanomyces stellatus</name>
    <dbReference type="NCBI Taxonomy" id="120398"/>
    <lineage>
        <taxon>Eukaryota</taxon>
        <taxon>Sar</taxon>
        <taxon>Stramenopiles</taxon>
        <taxon>Oomycota</taxon>
        <taxon>Saprolegniomycetes</taxon>
        <taxon>Saprolegniales</taxon>
        <taxon>Verrucalvaceae</taxon>
        <taxon>Aphanomyces</taxon>
    </lineage>
</organism>
<sequence>MVEHESAPTTKSGGDLTKHSIFKSMFRGSDDESSEEESSDDSDADEARASASTTAAAAAGTDPNDEISAYEAIHHDFRILLRQERKKGIAHQLWPAATFLSHYLEQHASTLLSTDTSVVELGAGIGLCGLVCHKLQARHVFLTDLPVAVPLLDANIALNCAGDDESRIHAAVLGWGSATDLAAVMAQMPANGPRLCIAADCVYWEELFEPFFETVRALVVDHGVDVILAHVKRWKRDEKFFKLCRKHMTVTQLVEDVGVEMNEHTQASQRVIKRIFRLSAK</sequence>
<gene>
    <name evidence="3" type="primary">Aste57867_977</name>
    <name evidence="2" type="ORF">As57867_000976</name>
    <name evidence="3" type="ORF">ASTE57867_977</name>
</gene>
<dbReference type="OrthoDB" id="413520at2759"/>
<evidence type="ECO:0000313" key="2">
    <source>
        <dbReference type="EMBL" id="KAF0719533.1"/>
    </source>
</evidence>
<dbReference type="EMBL" id="VJMH01000065">
    <property type="protein sequence ID" value="KAF0719533.1"/>
    <property type="molecule type" value="Genomic_DNA"/>
</dbReference>
<dbReference type="Pfam" id="PF10294">
    <property type="entry name" value="Methyltransf_16"/>
    <property type="match status" value="1"/>
</dbReference>
<reference evidence="2" key="2">
    <citation type="submission" date="2019-06" db="EMBL/GenBank/DDBJ databases">
        <title>Genomics analysis of Aphanomyces spp. identifies a new class of oomycete effector associated with host adaptation.</title>
        <authorList>
            <person name="Gaulin E."/>
        </authorList>
    </citation>
    <scope>NUCLEOTIDE SEQUENCE</scope>
    <source>
        <strain evidence="2">CBS 578.67</strain>
    </source>
</reference>
<feature type="region of interest" description="Disordered" evidence="1">
    <location>
        <begin position="1"/>
        <end position="63"/>
    </location>
</feature>
<dbReference type="PANTHER" id="PTHR14614">
    <property type="entry name" value="HEPATOCELLULAR CARCINOMA-ASSOCIATED ANTIGEN"/>
    <property type="match status" value="1"/>
</dbReference>